<keyword evidence="3" id="KW-1185">Reference proteome</keyword>
<dbReference type="EMBL" id="CAJVPJ010000752">
    <property type="protein sequence ID" value="CAG8553993.1"/>
    <property type="molecule type" value="Genomic_DNA"/>
</dbReference>
<dbReference type="Gene3D" id="1.20.1410.10">
    <property type="entry name" value="I/LWEQ domain"/>
    <property type="match status" value="1"/>
</dbReference>
<proteinExistence type="predicted"/>
<dbReference type="Gene3D" id="1.20.1420.10">
    <property type="entry name" value="Talin, central domain"/>
    <property type="match status" value="1"/>
</dbReference>
<evidence type="ECO:0000313" key="2">
    <source>
        <dbReference type="EMBL" id="CAG8553993.1"/>
    </source>
</evidence>
<comment type="caution">
    <text evidence="2">The sequence shown here is derived from an EMBL/GenBank/DDBJ whole genome shotgun (WGS) entry which is preliminary data.</text>
</comment>
<name>A0A9N9FR13_9GLOM</name>
<accession>A0A9N9FR13</accession>
<organism evidence="2 3">
    <name type="scientific">Paraglomus occultum</name>
    <dbReference type="NCBI Taxonomy" id="144539"/>
    <lineage>
        <taxon>Eukaryota</taxon>
        <taxon>Fungi</taxon>
        <taxon>Fungi incertae sedis</taxon>
        <taxon>Mucoromycota</taxon>
        <taxon>Glomeromycotina</taxon>
        <taxon>Glomeromycetes</taxon>
        <taxon>Paraglomerales</taxon>
        <taxon>Paraglomeraceae</taxon>
        <taxon>Paraglomus</taxon>
    </lineage>
</organism>
<dbReference type="Proteomes" id="UP000789572">
    <property type="component" value="Unassembled WGS sequence"/>
</dbReference>
<dbReference type="GO" id="GO:0005634">
    <property type="term" value="C:nucleus"/>
    <property type="evidence" value="ECO:0007669"/>
    <property type="project" value="TreeGrafter"/>
</dbReference>
<feature type="domain" description="Cyclin-D1-binding protein 1-like N-terminal" evidence="1">
    <location>
        <begin position="42"/>
        <end position="173"/>
    </location>
</feature>
<reference evidence="2" key="1">
    <citation type="submission" date="2021-06" db="EMBL/GenBank/DDBJ databases">
        <authorList>
            <person name="Kallberg Y."/>
            <person name="Tangrot J."/>
            <person name="Rosling A."/>
        </authorList>
    </citation>
    <scope>NUCLEOTIDE SEQUENCE</scope>
    <source>
        <strain evidence="2">IA702</strain>
    </source>
</reference>
<dbReference type="Pfam" id="PF13324">
    <property type="entry name" value="GCIP_N"/>
    <property type="match status" value="1"/>
</dbReference>
<gene>
    <name evidence="2" type="ORF">POCULU_LOCUS5168</name>
</gene>
<evidence type="ECO:0000313" key="3">
    <source>
        <dbReference type="Proteomes" id="UP000789572"/>
    </source>
</evidence>
<dbReference type="AlphaFoldDB" id="A0A9N9FR13"/>
<dbReference type="PANTHER" id="PTHR15492:SF1">
    <property type="entry name" value="CYCLIN-D1-BINDING PROTEIN 1"/>
    <property type="match status" value="1"/>
</dbReference>
<evidence type="ECO:0000259" key="1">
    <source>
        <dbReference type="Pfam" id="PF13324"/>
    </source>
</evidence>
<dbReference type="InterPro" id="IPR026907">
    <property type="entry name" value="GCIP-like"/>
</dbReference>
<dbReference type="PANTHER" id="PTHR15492">
    <property type="entry name" value="CYCLIN D1-BINDING PROTEIN 1"/>
    <property type="match status" value="1"/>
</dbReference>
<protein>
    <submittedName>
        <fullName evidence="2">10478_t:CDS:1</fullName>
    </submittedName>
</protein>
<sequence>MTSDVQIKLRAFVEMLLDYLKQMNTQPTLKAADVDYKNVKEELSKLGTILMDNATRFTISCKPPCSTDAALLTIDNMANTLFRITGTVESLPLSLGKTLISEVRSCTAEILLSSAALANGFLETPVQLEATRQGGYLVSTGLVWQACEVFKKLPGDNKEAVMKKWKYTYELMTESEKKVTGSCITLVKLTKMLLKKTLQRCIQSIEINNENNVWLDDILEKGTAIVTCIDDLGCNLYPPQNHQNVIAYARDFNLLSKELIKLAKLHATEEHMVWFNTCEEQFSKTLDAIMAEAQPRQ</sequence>
<dbReference type="OrthoDB" id="41588at2759"/>
<dbReference type="InterPro" id="IPR049317">
    <property type="entry name" value="GCIP-like_N"/>
</dbReference>